<dbReference type="EMBL" id="CP033971">
    <property type="protein sequence ID" value="AZG17261.1"/>
    <property type="molecule type" value="Genomic_DNA"/>
</dbReference>
<dbReference type="Gene3D" id="3.90.550.10">
    <property type="entry name" value="Spore Coat Polysaccharide Biosynthesis Protein SpsA, Chain A"/>
    <property type="match status" value="1"/>
</dbReference>
<dbReference type="Gene3D" id="1.25.40.10">
    <property type="entry name" value="Tetratricopeptide repeat domain"/>
    <property type="match status" value="1"/>
</dbReference>
<dbReference type="PANTHER" id="PTHR43630:SF2">
    <property type="entry name" value="GLYCOSYLTRANSFERASE"/>
    <property type="match status" value="1"/>
</dbReference>
<dbReference type="Pfam" id="PF00535">
    <property type="entry name" value="Glycos_transf_2"/>
    <property type="match status" value="1"/>
</dbReference>
<dbReference type="Proteomes" id="UP000270411">
    <property type="component" value="Plasmid unnamed2"/>
</dbReference>
<dbReference type="SUPFAM" id="SSF53448">
    <property type="entry name" value="Nucleotide-diphospho-sugar transferases"/>
    <property type="match status" value="1"/>
</dbReference>
<name>A0A3G8H9T1_9BURK</name>
<evidence type="ECO:0000259" key="2">
    <source>
        <dbReference type="Pfam" id="PF00535"/>
    </source>
</evidence>
<evidence type="ECO:0000313" key="3">
    <source>
        <dbReference type="EMBL" id="AZG17261.1"/>
    </source>
</evidence>
<dbReference type="GO" id="GO:0016740">
    <property type="term" value="F:transferase activity"/>
    <property type="evidence" value="ECO:0007669"/>
    <property type="project" value="UniProtKB-KW"/>
</dbReference>
<sequence>MLCPDFCHSESHVPRICLNMIVKDEAPVIERCLASVKPWIDHWVIVDTGSSDGTQDTIRQFMADLPGTLHERPWCDFAHNRNEAMALARTAMEGADDYLLCIDADETLRMDVDFAWPDLQADGYQFRCELDGWHYLRNALVRARQPWRWEGVLHEFLTQDRAHRWDVLPHATIVVSRDGARARDPHTYLRDIEVLEKAVREAPRNTRYRFYLAQSCRDAGMFDEAIRHYEARTAMGGWEEEVWFARYQIGALRERRGDAPAVVQATYLDAYQLRPTRAEPLCALARYHRLRGEFALAHLFAQQAAAMPRPADTLFIDDSVYTWRAIDELVVSAYYVSAIEQGRLALQRLLEERQFPESERARIEANCQYFGI</sequence>
<gene>
    <name evidence="3" type="ORF">EHF44_27825</name>
</gene>
<geneLocation type="plasmid" evidence="3">
    <name>unnamed2</name>
</geneLocation>
<dbReference type="PANTHER" id="PTHR43630">
    <property type="entry name" value="POLY-BETA-1,6-N-ACETYL-D-GLUCOSAMINE SYNTHASE"/>
    <property type="match status" value="1"/>
</dbReference>
<accession>A0A3G8H9T1</accession>
<protein>
    <submittedName>
        <fullName evidence="3">Glycosyltransferase</fullName>
    </submittedName>
</protein>
<evidence type="ECO:0000313" key="4">
    <source>
        <dbReference type="Proteomes" id="UP000270411"/>
    </source>
</evidence>
<dbReference type="InterPro" id="IPR029044">
    <property type="entry name" value="Nucleotide-diphossugar_trans"/>
</dbReference>
<organism evidence="3 4">
    <name type="scientific">Cupriavidus pauculus</name>
    <dbReference type="NCBI Taxonomy" id="82633"/>
    <lineage>
        <taxon>Bacteria</taxon>
        <taxon>Pseudomonadati</taxon>
        <taxon>Pseudomonadota</taxon>
        <taxon>Betaproteobacteria</taxon>
        <taxon>Burkholderiales</taxon>
        <taxon>Burkholderiaceae</taxon>
        <taxon>Cupriavidus</taxon>
    </lineage>
</organism>
<dbReference type="KEGG" id="cpau:EHF44_27825"/>
<proteinExistence type="inferred from homology"/>
<reference evidence="4" key="1">
    <citation type="submission" date="2018-11" db="EMBL/GenBank/DDBJ databases">
        <title>FDA dAtabase for Regulatory Grade micrObial Sequences (FDA-ARGOS): Supporting development and validation of Infectious Disease Dx tests.</title>
        <authorList>
            <person name="Goldberg B."/>
            <person name="Campos J."/>
            <person name="Tallon L."/>
            <person name="Sadzewicz L."/>
            <person name="Zhao X."/>
            <person name="Vavikolanu K."/>
            <person name="Mehta A."/>
            <person name="Aluvathingal J."/>
            <person name="Nadendla S."/>
            <person name="Geyer C."/>
            <person name="Nandy P."/>
            <person name="Yan Y."/>
            <person name="Sichtig H."/>
        </authorList>
    </citation>
    <scope>NUCLEOTIDE SEQUENCE [LARGE SCALE GENOMIC DNA]</scope>
    <source>
        <strain evidence="4">FDAARGOS_614</strain>
        <plasmid evidence="4">unnamed2</plasmid>
    </source>
</reference>
<dbReference type="AlphaFoldDB" id="A0A3G8H9T1"/>
<comment type="similarity">
    <text evidence="1">Belongs to the glycosyltransferase 2 family. WaaE/KdtX subfamily.</text>
</comment>
<evidence type="ECO:0000256" key="1">
    <source>
        <dbReference type="ARBA" id="ARBA00038494"/>
    </source>
</evidence>
<dbReference type="SUPFAM" id="SSF48452">
    <property type="entry name" value="TPR-like"/>
    <property type="match status" value="1"/>
</dbReference>
<dbReference type="OrthoDB" id="9815923at2"/>
<keyword evidence="3" id="KW-0614">Plasmid</keyword>
<feature type="domain" description="Glycosyltransferase 2-like" evidence="2">
    <location>
        <begin position="20"/>
        <end position="109"/>
    </location>
</feature>
<dbReference type="InterPro" id="IPR001173">
    <property type="entry name" value="Glyco_trans_2-like"/>
</dbReference>
<keyword evidence="3" id="KW-0808">Transferase</keyword>
<dbReference type="InterPro" id="IPR011990">
    <property type="entry name" value="TPR-like_helical_dom_sf"/>
</dbReference>